<dbReference type="EMBL" id="JAHRIP010056697">
    <property type="protein sequence ID" value="MEQ2302333.1"/>
    <property type="molecule type" value="Genomic_DNA"/>
</dbReference>
<dbReference type="Proteomes" id="UP001469553">
    <property type="component" value="Unassembled WGS sequence"/>
</dbReference>
<evidence type="ECO:0000313" key="1">
    <source>
        <dbReference type="EMBL" id="MEQ2302333.1"/>
    </source>
</evidence>
<protein>
    <submittedName>
        <fullName evidence="1">Uncharacterized protein</fullName>
    </submittedName>
</protein>
<gene>
    <name evidence="1" type="ORF">AMECASPLE_005751</name>
</gene>
<keyword evidence="2" id="KW-1185">Reference proteome</keyword>
<evidence type="ECO:0000313" key="2">
    <source>
        <dbReference type="Proteomes" id="UP001469553"/>
    </source>
</evidence>
<accession>A0ABV0Z7Z5</accession>
<sequence length="104" mass="11740">MLYYNQAHHKITNQLNKQINLVEARDLCRLFKKAHDLYCSHTPFQDSPQISQRSGICDGHSKPLTLLVLSQFATNLALYLGPLSIWKCQVRCSGGPQNADVQEA</sequence>
<name>A0ABV0Z7Z5_9TELE</name>
<reference evidence="1 2" key="1">
    <citation type="submission" date="2021-06" db="EMBL/GenBank/DDBJ databases">
        <authorList>
            <person name="Palmer J.M."/>
        </authorList>
    </citation>
    <scope>NUCLEOTIDE SEQUENCE [LARGE SCALE GENOMIC DNA]</scope>
    <source>
        <strain evidence="1 2">AS_MEX2019</strain>
        <tissue evidence="1">Muscle</tissue>
    </source>
</reference>
<organism evidence="1 2">
    <name type="scientific">Ameca splendens</name>
    <dbReference type="NCBI Taxonomy" id="208324"/>
    <lineage>
        <taxon>Eukaryota</taxon>
        <taxon>Metazoa</taxon>
        <taxon>Chordata</taxon>
        <taxon>Craniata</taxon>
        <taxon>Vertebrata</taxon>
        <taxon>Euteleostomi</taxon>
        <taxon>Actinopterygii</taxon>
        <taxon>Neopterygii</taxon>
        <taxon>Teleostei</taxon>
        <taxon>Neoteleostei</taxon>
        <taxon>Acanthomorphata</taxon>
        <taxon>Ovalentaria</taxon>
        <taxon>Atherinomorphae</taxon>
        <taxon>Cyprinodontiformes</taxon>
        <taxon>Goodeidae</taxon>
        <taxon>Ameca</taxon>
    </lineage>
</organism>
<proteinExistence type="predicted"/>
<comment type="caution">
    <text evidence="1">The sequence shown here is derived from an EMBL/GenBank/DDBJ whole genome shotgun (WGS) entry which is preliminary data.</text>
</comment>